<keyword evidence="11" id="KW-1185">Reference proteome</keyword>
<dbReference type="GO" id="GO:0120015">
    <property type="term" value="F:sterol transfer activity"/>
    <property type="evidence" value="ECO:0007669"/>
    <property type="project" value="TreeGrafter"/>
</dbReference>
<keyword evidence="3 8" id="KW-0812">Transmembrane</keyword>
<dbReference type="PROSITE" id="PS51778">
    <property type="entry name" value="VAST"/>
    <property type="match status" value="1"/>
</dbReference>
<feature type="compositionally biased region" description="Polar residues" evidence="7">
    <location>
        <begin position="33"/>
        <end position="48"/>
    </location>
</feature>
<dbReference type="GO" id="GO:0032934">
    <property type="term" value="F:sterol binding"/>
    <property type="evidence" value="ECO:0007669"/>
    <property type="project" value="TreeGrafter"/>
</dbReference>
<dbReference type="GO" id="GO:0032366">
    <property type="term" value="P:intracellular sterol transport"/>
    <property type="evidence" value="ECO:0007669"/>
    <property type="project" value="TreeGrafter"/>
</dbReference>
<evidence type="ECO:0000256" key="7">
    <source>
        <dbReference type="SAM" id="MobiDB-lite"/>
    </source>
</evidence>
<dbReference type="InterPro" id="IPR051482">
    <property type="entry name" value="Cholesterol_transport"/>
</dbReference>
<evidence type="ECO:0000256" key="6">
    <source>
        <dbReference type="ARBA" id="ARBA00037847"/>
    </source>
</evidence>
<dbReference type="EMBL" id="CAEFZW010000003">
    <property type="protein sequence ID" value="CAB4254148.1"/>
    <property type="molecule type" value="Genomic_DNA"/>
</dbReference>
<comment type="similarity">
    <text evidence="2">Belongs to the YSP2 family.</text>
</comment>
<evidence type="ECO:0000313" key="11">
    <source>
        <dbReference type="Proteomes" id="UP000644660"/>
    </source>
</evidence>
<evidence type="ECO:0000256" key="1">
    <source>
        <dbReference type="ARBA" id="ARBA00004586"/>
    </source>
</evidence>
<evidence type="ECO:0000256" key="3">
    <source>
        <dbReference type="ARBA" id="ARBA00022692"/>
    </source>
</evidence>
<gene>
    <name evidence="10" type="ORF">KABA2_03S13640</name>
</gene>
<dbReference type="InterPro" id="IPR031968">
    <property type="entry name" value="VASt"/>
</dbReference>
<dbReference type="GO" id="GO:0005886">
    <property type="term" value="C:plasma membrane"/>
    <property type="evidence" value="ECO:0007669"/>
    <property type="project" value="TreeGrafter"/>
</dbReference>
<sequence length="752" mass="84625">MSRQSSTNGGSIKISSVQPSDSNKRDQNERSSDGTTSSKVSIHSQTIQWGHHHNKRGSDSSIDLSMPRCMKSTPADPHISDVTSVSMIANDPTNDSINDLKSMAITTSPGTPLESPLKNRQFGSLSETNSSFFDNIMSSFNFNKFAKDSETDISPEESSAGFTYASQIDDRDFHTLFKLIPLQEKLVKLFDCNLHRNYPYKGKLYVTEDHLCFNSTVLDWLAQIQIPVREIRSLTTNKQNSIYDDEICVETSLGMTRFNGFQNLETTFQTLKMLVNNYKEVDPVLYTDDSKKGTDLLNYSVGLNPPVIQKSSIVAGAETNPIGKSSIKLLTSLEATKNTRNDDEDIENIIRSIDETSSNSSGISVDADEDDDTTVKDIKVPIYKLNESASDYLLIDYAGPLYNNSKLTSNIPTRSVDEYLLADIELSCAPGMLFDFVFNETKPTFLHEFLKKQDSSNFTDIGKFQINDSGQKTREYSYQKQLHFPVGPSTTKCNVEEQIVHYDINDYIELINTTRTPNVPSGTNFSTKTRYIIQWHDSTRCKLQLSFWVEWTGSSWIKNMVESSCKSGLVSSTIDFINLIENYVEEHTILDYMVIDKTISTSKTRENSPSISKGNSPDTESVIVTSQNNEPTATSNSIFTSPSVMTILFVLNIILFLILLYALWSINKKMNKLIEFQLYNTDGIEATTEALFETPVRSDMLKSHDQQHMFLQSLRSLLGITSNAHKNKNSPELSEKILDKLTRLLASHEVDE</sequence>
<keyword evidence="5 8" id="KW-0472">Membrane</keyword>
<comment type="subcellular location">
    <subcellularLocation>
        <location evidence="6">Endomembrane system</location>
        <topology evidence="6">Single-pass membrane protein</topology>
    </subcellularLocation>
    <subcellularLocation>
        <location evidence="1">Endoplasmic reticulum membrane</location>
    </subcellularLocation>
</comment>
<dbReference type="AlphaFoldDB" id="A0A8H2ZHP3"/>
<dbReference type="PANTHER" id="PTHR23319">
    <property type="entry name" value="GRAM DOMAIN CONTAINING 1B, ISOFORM E"/>
    <property type="match status" value="1"/>
</dbReference>
<evidence type="ECO:0000256" key="8">
    <source>
        <dbReference type="SAM" id="Phobius"/>
    </source>
</evidence>
<dbReference type="Gene3D" id="2.30.29.30">
    <property type="entry name" value="Pleckstrin-homology domain (PH domain)/Phosphotyrosine-binding domain (PTB)"/>
    <property type="match status" value="1"/>
</dbReference>
<evidence type="ECO:0000259" key="9">
    <source>
        <dbReference type="PROSITE" id="PS51778"/>
    </source>
</evidence>
<evidence type="ECO:0000256" key="4">
    <source>
        <dbReference type="ARBA" id="ARBA00022989"/>
    </source>
</evidence>
<protein>
    <recommendedName>
        <fullName evidence="9">VASt domain-containing protein</fullName>
    </recommendedName>
</protein>
<reference evidence="10 11" key="1">
    <citation type="submission" date="2020-05" db="EMBL/GenBank/DDBJ databases">
        <authorList>
            <person name="Casaregola S."/>
            <person name="Devillers H."/>
            <person name="Grondin C."/>
        </authorList>
    </citation>
    <scope>NUCLEOTIDE SEQUENCE [LARGE SCALE GENOMIC DNA]</scope>
    <source>
        <strain evidence="10 11">CLIB 1767</strain>
    </source>
</reference>
<feature type="domain" description="VASt" evidence="9">
    <location>
        <begin position="417"/>
        <end position="588"/>
    </location>
</feature>
<feature type="compositionally biased region" description="Polar residues" evidence="7">
    <location>
        <begin position="1"/>
        <end position="21"/>
    </location>
</feature>
<dbReference type="GO" id="GO:0140268">
    <property type="term" value="C:endoplasmic reticulum-plasma membrane contact site"/>
    <property type="evidence" value="ECO:0007669"/>
    <property type="project" value="TreeGrafter"/>
</dbReference>
<dbReference type="Pfam" id="PF16016">
    <property type="entry name" value="VASt"/>
    <property type="match status" value="1"/>
</dbReference>
<evidence type="ECO:0000313" key="10">
    <source>
        <dbReference type="EMBL" id="CAB4254148.1"/>
    </source>
</evidence>
<proteinExistence type="inferred from homology"/>
<dbReference type="GO" id="GO:0032541">
    <property type="term" value="C:cortical endoplasmic reticulum"/>
    <property type="evidence" value="ECO:0007669"/>
    <property type="project" value="TreeGrafter"/>
</dbReference>
<dbReference type="Pfam" id="PF02893">
    <property type="entry name" value="GRAM"/>
    <property type="match status" value="1"/>
</dbReference>
<dbReference type="SMART" id="SM00568">
    <property type="entry name" value="GRAM"/>
    <property type="match status" value="1"/>
</dbReference>
<organism evidence="10 11">
    <name type="scientific">Maudiozyma barnettii</name>
    <dbReference type="NCBI Taxonomy" id="61262"/>
    <lineage>
        <taxon>Eukaryota</taxon>
        <taxon>Fungi</taxon>
        <taxon>Dikarya</taxon>
        <taxon>Ascomycota</taxon>
        <taxon>Saccharomycotina</taxon>
        <taxon>Saccharomycetes</taxon>
        <taxon>Saccharomycetales</taxon>
        <taxon>Saccharomycetaceae</taxon>
        <taxon>Maudiozyma</taxon>
    </lineage>
</organism>
<accession>A0A8H2ZHP3</accession>
<name>A0A8H2ZHP3_9SACH</name>
<dbReference type="GO" id="GO:0005739">
    <property type="term" value="C:mitochondrion"/>
    <property type="evidence" value="ECO:0007669"/>
    <property type="project" value="TreeGrafter"/>
</dbReference>
<feature type="compositionally biased region" description="Basic and acidic residues" evidence="7">
    <location>
        <begin position="22"/>
        <end position="32"/>
    </location>
</feature>
<dbReference type="InterPro" id="IPR004182">
    <property type="entry name" value="GRAM"/>
</dbReference>
<keyword evidence="4 8" id="KW-1133">Transmembrane helix</keyword>
<dbReference type="InterPro" id="IPR011993">
    <property type="entry name" value="PH-like_dom_sf"/>
</dbReference>
<dbReference type="OrthoDB" id="2162691at2759"/>
<evidence type="ECO:0000256" key="2">
    <source>
        <dbReference type="ARBA" id="ARBA00006582"/>
    </source>
</evidence>
<feature type="region of interest" description="Disordered" evidence="7">
    <location>
        <begin position="1"/>
        <end position="78"/>
    </location>
</feature>
<comment type="caution">
    <text evidence="10">The sequence shown here is derived from an EMBL/GenBank/DDBJ whole genome shotgun (WGS) entry which is preliminary data.</text>
</comment>
<dbReference type="GeneID" id="64857132"/>
<dbReference type="PANTHER" id="PTHR23319:SF4">
    <property type="entry name" value="GRAM DOMAIN CONTAINING 1B, ISOFORM E"/>
    <property type="match status" value="1"/>
</dbReference>
<evidence type="ECO:0000256" key="5">
    <source>
        <dbReference type="ARBA" id="ARBA00023136"/>
    </source>
</evidence>
<dbReference type="Proteomes" id="UP000644660">
    <property type="component" value="Unassembled WGS sequence"/>
</dbReference>
<dbReference type="RefSeq" id="XP_041405992.1">
    <property type="nucleotide sequence ID" value="XM_041550058.1"/>
</dbReference>
<feature type="transmembrane region" description="Helical" evidence="8">
    <location>
        <begin position="644"/>
        <end position="664"/>
    </location>
</feature>
<dbReference type="GO" id="GO:0005789">
    <property type="term" value="C:endoplasmic reticulum membrane"/>
    <property type="evidence" value="ECO:0007669"/>
    <property type="project" value="UniProtKB-SubCell"/>
</dbReference>